<proteinExistence type="inferred from homology"/>
<dbReference type="InterPro" id="IPR050241">
    <property type="entry name" value="NAD-cap_RNA_hydrolase_NudC"/>
</dbReference>
<sequence length="335" mass="35629">MTASIPSPRPAVRAVPVPQDGVLVDRAAHRRAEPGLVGALREIGSTRVLLVHRGRLAVAPGGEVVVLGGERLVRVPAPDDGERPRWLFLGEDGGAAYLALVLPDDADAQGMDIEGIDPGDPLAELVRDHTWRGLREIVGGADGLGAALATEAVALAAWHASHPRCPRCGEPTVAENAGWTRRCVDEGIDFYPRTDPAVIMSVVRGDGADEQLLLGHAAHWPDRRFSTLAGYVEPGESLEQAVRREVLEESGVVVGEVDYRGSQPWPFPASLMLGFHARATSEEIQVDGVELTDARWFTRAGLGAAVDAGDVLLPGRSSIARALIEGWYGARLAGD</sequence>
<dbReference type="InterPro" id="IPR015376">
    <property type="entry name" value="Znr_NADH_PPase"/>
</dbReference>
<dbReference type="PROSITE" id="PS51462">
    <property type="entry name" value="NUDIX"/>
    <property type="match status" value="1"/>
</dbReference>
<comment type="cofactor">
    <cofactor evidence="2">
        <name>Zn(2+)</name>
        <dbReference type="ChEBI" id="CHEBI:29105"/>
    </cofactor>
</comment>
<dbReference type="Gene3D" id="3.90.79.10">
    <property type="entry name" value="Nucleoside Triphosphate Pyrophosphohydrolase"/>
    <property type="match status" value="1"/>
</dbReference>
<evidence type="ECO:0000256" key="7">
    <source>
        <dbReference type="ARBA" id="ARBA00022842"/>
    </source>
</evidence>
<dbReference type="InterPro" id="IPR015375">
    <property type="entry name" value="NADH_PPase-like_N"/>
</dbReference>
<gene>
    <name evidence="11" type="primary">nudC</name>
    <name evidence="11" type="ORF">IF651_04080</name>
</gene>
<dbReference type="InterPro" id="IPR015797">
    <property type="entry name" value="NUDIX_hydrolase-like_dom_sf"/>
</dbReference>
<evidence type="ECO:0000256" key="9">
    <source>
        <dbReference type="ARBA" id="ARBA00023679"/>
    </source>
</evidence>
<comment type="catalytic activity">
    <reaction evidence="9">
        <text>a 5'-end NAD(+)-phospho-ribonucleoside in mRNA + H2O = a 5'-end phospho-adenosine-phospho-ribonucleoside in mRNA + beta-nicotinamide D-ribonucleotide + 2 H(+)</text>
        <dbReference type="Rhea" id="RHEA:60876"/>
        <dbReference type="Rhea" id="RHEA-COMP:15698"/>
        <dbReference type="Rhea" id="RHEA-COMP:15719"/>
        <dbReference type="ChEBI" id="CHEBI:14649"/>
        <dbReference type="ChEBI" id="CHEBI:15377"/>
        <dbReference type="ChEBI" id="CHEBI:15378"/>
        <dbReference type="ChEBI" id="CHEBI:144029"/>
        <dbReference type="ChEBI" id="CHEBI:144051"/>
    </reaction>
    <physiologicalReaction direction="left-to-right" evidence="9">
        <dbReference type="Rhea" id="RHEA:60877"/>
    </physiologicalReaction>
</comment>
<dbReference type="Gene3D" id="3.90.79.20">
    <property type="match status" value="1"/>
</dbReference>
<dbReference type="Pfam" id="PF09297">
    <property type="entry name" value="Zn_ribbon_NUD"/>
    <property type="match status" value="1"/>
</dbReference>
<comment type="cofactor">
    <cofactor evidence="1">
        <name>Mg(2+)</name>
        <dbReference type="ChEBI" id="CHEBI:18420"/>
    </cofactor>
</comment>
<dbReference type="EC" id="3.6.1.22" evidence="4"/>
<comment type="similarity">
    <text evidence="3">Belongs to the Nudix hydrolase family. NudC subfamily.</text>
</comment>
<dbReference type="RefSeq" id="WP_191827793.1">
    <property type="nucleotide sequence ID" value="NZ_JACYHB010000002.1"/>
</dbReference>
<dbReference type="GO" id="GO:0035529">
    <property type="term" value="F:NADH pyrophosphatase activity"/>
    <property type="evidence" value="ECO:0007669"/>
    <property type="project" value="TreeGrafter"/>
</dbReference>
<evidence type="ECO:0000256" key="2">
    <source>
        <dbReference type="ARBA" id="ARBA00001947"/>
    </source>
</evidence>
<dbReference type="Pfam" id="PF00293">
    <property type="entry name" value="NUDIX"/>
    <property type="match status" value="1"/>
</dbReference>
<organism evidence="11 12">
    <name type="scientific">Cellulosimicrobium arenosum</name>
    <dbReference type="NCBI Taxonomy" id="2708133"/>
    <lineage>
        <taxon>Bacteria</taxon>
        <taxon>Bacillati</taxon>
        <taxon>Actinomycetota</taxon>
        <taxon>Actinomycetes</taxon>
        <taxon>Micrococcales</taxon>
        <taxon>Promicromonosporaceae</taxon>
        <taxon>Cellulosimicrobium</taxon>
    </lineage>
</organism>
<evidence type="ECO:0000256" key="1">
    <source>
        <dbReference type="ARBA" id="ARBA00001946"/>
    </source>
</evidence>
<keyword evidence="8" id="KW-0520">NAD</keyword>
<keyword evidence="5" id="KW-0479">Metal-binding</keyword>
<dbReference type="GO" id="GO:0019677">
    <property type="term" value="P:NAD+ catabolic process"/>
    <property type="evidence" value="ECO:0007669"/>
    <property type="project" value="TreeGrafter"/>
</dbReference>
<dbReference type="InterPro" id="IPR020084">
    <property type="entry name" value="NUDIX_hydrolase_CS"/>
</dbReference>
<dbReference type="NCBIfam" id="NF001299">
    <property type="entry name" value="PRK00241.1"/>
    <property type="match status" value="1"/>
</dbReference>
<evidence type="ECO:0000256" key="4">
    <source>
        <dbReference type="ARBA" id="ARBA00012381"/>
    </source>
</evidence>
<evidence type="ECO:0000256" key="3">
    <source>
        <dbReference type="ARBA" id="ARBA00009595"/>
    </source>
</evidence>
<keyword evidence="6 11" id="KW-0378">Hydrolase</keyword>
<dbReference type="GO" id="GO:0006742">
    <property type="term" value="P:NADP+ catabolic process"/>
    <property type="evidence" value="ECO:0007669"/>
    <property type="project" value="TreeGrafter"/>
</dbReference>
<evidence type="ECO:0000313" key="11">
    <source>
        <dbReference type="EMBL" id="MBD8078234.1"/>
    </source>
</evidence>
<dbReference type="InterPro" id="IPR000086">
    <property type="entry name" value="NUDIX_hydrolase_dom"/>
</dbReference>
<evidence type="ECO:0000256" key="6">
    <source>
        <dbReference type="ARBA" id="ARBA00022801"/>
    </source>
</evidence>
<accession>A0A927IZ79</accession>
<evidence type="ECO:0000313" key="12">
    <source>
        <dbReference type="Proteomes" id="UP000610846"/>
    </source>
</evidence>
<dbReference type="CDD" id="cd03429">
    <property type="entry name" value="NUDIX_NADH_pyrophosphatase_Nudt13"/>
    <property type="match status" value="1"/>
</dbReference>
<comment type="caution">
    <text evidence="11">The sequence shown here is derived from an EMBL/GenBank/DDBJ whole genome shotgun (WGS) entry which is preliminary data.</text>
</comment>
<dbReference type="PANTHER" id="PTHR42904">
    <property type="entry name" value="NUDIX HYDROLASE, NUDC SUBFAMILY"/>
    <property type="match status" value="1"/>
</dbReference>
<evidence type="ECO:0000259" key="10">
    <source>
        <dbReference type="PROSITE" id="PS51462"/>
    </source>
</evidence>
<dbReference type="Proteomes" id="UP000610846">
    <property type="component" value="Unassembled WGS sequence"/>
</dbReference>
<protein>
    <recommendedName>
        <fullName evidence="4">NAD(+) diphosphatase</fullName>
        <ecNumber evidence="4">3.6.1.22</ecNumber>
    </recommendedName>
</protein>
<keyword evidence="7" id="KW-0460">Magnesium</keyword>
<dbReference type="PROSITE" id="PS00893">
    <property type="entry name" value="NUDIX_BOX"/>
    <property type="match status" value="1"/>
</dbReference>
<dbReference type="SUPFAM" id="SSF55811">
    <property type="entry name" value="Nudix"/>
    <property type="match status" value="1"/>
</dbReference>
<dbReference type="AlphaFoldDB" id="A0A927IZ79"/>
<dbReference type="Pfam" id="PF09296">
    <property type="entry name" value="NUDIX-like"/>
    <property type="match status" value="1"/>
</dbReference>
<keyword evidence="12" id="KW-1185">Reference proteome</keyword>
<reference evidence="11" key="2">
    <citation type="submission" date="2020-09" db="EMBL/GenBank/DDBJ databases">
        <authorList>
            <person name="Yu Y."/>
        </authorList>
    </citation>
    <scope>NUCLEOTIDE SEQUENCE</scope>
    <source>
        <strain evidence="11">KCTC 49039</strain>
    </source>
</reference>
<evidence type="ECO:0000256" key="8">
    <source>
        <dbReference type="ARBA" id="ARBA00023027"/>
    </source>
</evidence>
<dbReference type="GO" id="GO:0005829">
    <property type="term" value="C:cytosol"/>
    <property type="evidence" value="ECO:0007669"/>
    <property type="project" value="TreeGrafter"/>
</dbReference>
<name>A0A927IZ79_9MICO</name>
<dbReference type="PANTHER" id="PTHR42904:SF6">
    <property type="entry name" value="NAD-CAPPED RNA HYDROLASE NUDT12"/>
    <property type="match status" value="1"/>
</dbReference>
<feature type="domain" description="Nudix hydrolase" evidence="10">
    <location>
        <begin position="192"/>
        <end position="319"/>
    </location>
</feature>
<dbReference type="GO" id="GO:0046872">
    <property type="term" value="F:metal ion binding"/>
    <property type="evidence" value="ECO:0007669"/>
    <property type="project" value="UniProtKB-KW"/>
</dbReference>
<dbReference type="InterPro" id="IPR049734">
    <property type="entry name" value="NudC-like_C"/>
</dbReference>
<evidence type="ECO:0000256" key="5">
    <source>
        <dbReference type="ARBA" id="ARBA00022723"/>
    </source>
</evidence>
<reference evidence="11" key="1">
    <citation type="journal article" date="2018" name="Curr. Microbiol.">
        <title>Cellulosimicrobium arenosum sp. nov., Isolated from Marine Sediment Sand.</title>
        <authorList>
            <person name="Oh M."/>
            <person name="Kim J.H."/>
            <person name="Yoon J.H."/>
            <person name="Schumann P."/>
            <person name="Kim W."/>
        </authorList>
    </citation>
    <scope>NUCLEOTIDE SEQUENCE</scope>
    <source>
        <strain evidence="11">KCTC 49039</strain>
    </source>
</reference>
<dbReference type="EMBL" id="JACYHB010000002">
    <property type="protein sequence ID" value="MBD8078234.1"/>
    <property type="molecule type" value="Genomic_DNA"/>
</dbReference>